<dbReference type="AlphaFoldDB" id="A0A6A1V225"/>
<reference evidence="1 2" key="1">
    <citation type="journal article" date="2019" name="Plant Biotechnol. J.">
        <title>The red bayberry genome and genetic basis of sex determination.</title>
        <authorList>
            <person name="Jia H.M."/>
            <person name="Jia H.J."/>
            <person name="Cai Q.L."/>
            <person name="Wang Y."/>
            <person name="Zhao H.B."/>
            <person name="Yang W.F."/>
            <person name="Wang G.Y."/>
            <person name="Li Y.H."/>
            <person name="Zhan D.L."/>
            <person name="Shen Y.T."/>
            <person name="Niu Q.F."/>
            <person name="Chang L."/>
            <person name="Qiu J."/>
            <person name="Zhao L."/>
            <person name="Xie H.B."/>
            <person name="Fu W.Y."/>
            <person name="Jin J."/>
            <person name="Li X.W."/>
            <person name="Jiao Y."/>
            <person name="Zhou C.C."/>
            <person name="Tu T."/>
            <person name="Chai C.Y."/>
            <person name="Gao J.L."/>
            <person name="Fan L.J."/>
            <person name="van de Weg E."/>
            <person name="Wang J.Y."/>
            <person name="Gao Z.S."/>
        </authorList>
    </citation>
    <scope>NUCLEOTIDE SEQUENCE [LARGE SCALE GENOMIC DNA]</scope>
    <source>
        <tissue evidence="1">Leaves</tissue>
    </source>
</reference>
<evidence type="ECO:0000313" key="2">
    <source>
        <dbReference type="Proteomes" id="UP000516437"/>
    </source>
</evidence>
<dbReference type="Proteomes" id="UP000516437">
    <property type="component" value="Chromosome 7"/>
</dbReference>
<dbReference type="Gene3D" id="1.20.120.1750">
    <property type="match status" value="1"/>
</dbReference>
<evidence type="ECO:0000313" key="1">
    <source>
        <dbReference type="EMBL" id="KAB1205917.1"/>
    </source>
</evidence>
<name>A0A6A1V225_9ROSI</name>
<proteinExistence type="predicted"/>
<dbReference type="EMBL" id="RXIC02000025">
    <property type="protein sequence ID" value="KAB1205917.1"/>
    <property type="molecule type" value="Genomic_DNA"/>
</dbReference>
<keyword evidence="2" id="KW-1185">Reference proteome</keyword>
<accession>A0A6A1V225</accession>
<gene>
    <name evidence="1" type="ORF">CJ030_MR7G027898</name>
</gene>
<organism evidence="1 2">
    <name type="scientific">Morella rubra</name>
    <name type="common">Chinese bayberry</name>
    <dbReference type="NCBI Taxonomy" id="262757"/>
    <lineage>
        <taxon>Eukaryota</taxon>
        <taxon>Viridiplantae</taxon>
        <taxon>Streptophyta</taxon>
        <taxon>Embryophyta</taxon>
        <taxon>Tracheophyta</taxon>
        <taxon>Spermatophyta</taxon>
        <taxon>Magnoliopsida</taxon>
        <taxon>eudicotyledons</taxon>
        <taxon>Gunneridae</taxon>
        <taxon>Pentapetalae</taxon>
        <taxon>rosids</taxon>
        <taxon>fabids</taxon>
        <taxon>Fagales</taxon>
        <taxon>Myricaceae</taxon>
        <taxon>Morella</taxon>
    </lineage>
</organism>
<dbReference type="OrthoDB" id="10009520at2759"/>
<protein>
    <submittedName>
        <fullName evidence="1">Putative E3 ubiquitin-protein ligase ARI7</fullName>
    </submittedName>
</protein>
<comment type="caution">
    <text evidence="1">The sequence shown here is derived from an EMBL/GenBank/DDBJ whole genome shotgun (WGS) entry which is preliminary data.</text>
</comment>
<sequence length="124" mass="14688">MAQDVAEVRRDRSQCVATLLVRQALKWTYAYGYYLTEDEKAKKAFFEYLQLQAQSVLEKLLNCAEDISEFLTKRREIRFNNFRLKLSMLTTVAKNYFENRVEALENGLEEVHSQILNLQQQQEN</sequence>